<organism evidence="3 4">
    <name type="scientific">Methylophaga thalassica</name>
    <dbReference type="NCBI Taxonomy" id="40223"/>
    <lineage>
        <taxon>Bacteria</taxon>
        <taxon>Pseudomonadati</taxon>
        <taxon>Pseudomonadota</taxon>
        <taxon>Gammaproteobacteria</taxon>
        <taxon>Thiotrichales</taxon>
        <taxon>Piscirickettsiaceae</taxon>
        <taxon>Methylophaga</taxon>
    </lineage>
</organism>
<sequence>MMILYGIKNCDTVKKAKRWLDSHSIDYQFHDFRQQGLDENTIRQWLQSVDWETLLNKRGTTWRKLDDPRKESLDENTAVELMLENPTLIKRPVAVSNSTTIVGFNDDVYQQFI</sequence>
<comment type="similarity">
    <text evidence="1 2">Belongs to the ArsC family.</text>
</comment>
<dbReference type="NCBIfam" id="TIGR01617">
    <property type="entry name" value="arsC_related"/>
    <property type="match status" value="1"/>
</dbReference>
<comment type="caution">
    <text evidence="3">The sequence shown here is derived from an EMBL/GenBank/DDBJ whole genome shotgun (WGS) entry which is preliminary data.</text>
</comment>
<evidence type="ECO:0008006" key="5">
    <source>
        <dbReference type="Google" id="ProtNLM"/>
    </source>
</evidence>
<keyword evidence="4" id="KW-1185">Reference proteome</keyword>
<name>A0ABQ5TPN4_9GAMM</name>
<reference evidence="3" key="2">
    <citation type="submission" date="2023-01" db="EMBL/GenBank/DDBJ databases">
        <title>Draft genome sequence of Methylophaga thalassica strain NBRC 102424.</title>
        <authorList>
            <person name="Sun Q."/>
            <person name="Mori K."/>
        </authorList>
    </citation>
    <scope>NUCLEOTIDE SEQUENCE</scope>
    <source>
        <strain evidence="3">NBRC 102424</strain>
    </source>
</reference>
<dbReference type="PANTHER" id="PTHR30041:SF8">
    <property type="entry name" value="PROTEIN YFFB"/>
    <property type="match status" value="1"/>
</dbReference>
<dbReference type="Gene3D" id="3.40.30.10">
    <property type="entry name" value="Glutaredoxin"/>
    <property type="match status" value="1"/>
</dbReference>
<accession>A0ABQ5TPN4</accession>
<dbReference type="RefSeq" id="WP_348530014.1">
    <property type="nucleotide sequence ID" value="NZ_BSND01000003.1"/>
</dbReference>
<evidence type="ECO:0000313" key="4">
    <source>
        <dbReference type="Proteomes" id="UP001161423"/>
    </source>
</evidence>
<dbReference type="CDD" id="cd03035">
    <property type="entry name" value="ArsC_Yffb"/>
    <property type="match status" value="1"/>
</dbReference>
<dbReference type="SUPFAM" id="SSF52833">
    <property type="entry name" value="Thioredoxin-like"/>
    <property type="match status" value="1"/>
</dbReference>
<dbReference type="Proteomes" id="UP001161423">
    <property type="component" value="Unassembled WGS sequence"/>
</dbReference>
<dbReference type="PANTHER" id="PTHR30041">
    <property type="entry name" value="ARSENATE REDUCTASE"/>
    <property type="match status" value="1"/>
</dbReference>
<evidence type="ECO:0000313" key="3">
    <source>
        <dbReference type="EMBL" id="GLP98326.1"/>
    </source>
</evidence>
<proteinExistence type="inferred from homology"/>
<evidence type="ECO:0000256" key="2">
    <source>
        <dbReference type="PROSITE-ProRule" id="PRU01282"/>
    </source>
</evidence>
<gene>
    <name evidence="3" type="ORF">GCM10007891_01800</name>
</gene>
<evidence type="ECO:0000256" key="1">
    <source>
        <dbReference type="ARBA" id="ARBA00007198"/>
    </source>
</evidence>
<dbReference type="InterPro" id="IPR006504">
    <property type="entry name" value="Tscrpt_reg_Spx/MgsR"/>
</dbReference>
<dbReference type="NCBIfam" id="NF008107">
    <property type="entry name" value="PRK10853.1"/>
    <property type="match status" value="1"/>
</dbReference>
<reference evidence="3" key="1">
    <citation type="journal article" date="2014" name="Int. J. Syst. Evol. Microbiol.">
        <title>Complete genome of a new Firmicutes species belonging to the dominant human colonic microbiota ('Ruminococcus bicirculans') reveals two chromosomes and a selective capacity to utilize plant glucans.</title>
        <authorList>
            <consortium name="NISC Comparative Sequencing Program"/>
            <person name="Wegmann U."/>
            <person name="Louis P."/>
            <person name="Goesmann A."/>
            <person name="Henrissat B."/>
            <person name="Duncan S.H."/>
            <person name="Flint H.J."/>
        </authorList>
    </citation>
    <scope>NUCLEOTIDE SEQUENCE</scope>
    <source>
        <strain evidence="3">NBRC 102424</strain>
    </source>
</reference>
<dbReference type="PROSITE" id="PS51353">
    <property type="entry name" value="ARSC"/>
    <property type="match status" value="1"/>
</dbReference>
<dbReference type="InterPro" id="IPR006660">
    <property type="entry name" value="Arsenate_reductase-like"/>
</dbReference>
<dbReference type="Pfam" id="PF03960">
    <property type="entry name" value="ArsC"/>
    <property type="match status" value="1"/>
</dbReference>
<protein>
    <recommendedName>
        <fullName evidence="5">ArsC family reductase</fullName>
    </recommendedName>
</protein>
<dbReference type="InterPro" id="IPR036249">
    <property type="entry name" value="Thioredoxin-like_sf"/>
</dbReference>
<dbReference type="EMBL" id="BSND01000003">
    <property type="protein sequence ID" value="GLP98326.1"/>
    <property type="molecule type" value="Genomic_DNA"/>
</dbReference>